<feature type="non-terminal residue" evidence="2">
    <location>
        <position position="1"/>
    </location>
</feature>
<dbReference type="EMBL" id="CAXAMM010038686">
    <property type="protein sequence ID" value="CAK9080140.1"/>
    <property type="molecule type" value="Genomic_DNA"/>
</dbReference>
<comment type="caution">
    <text evidence="2">The sequence shown here is derived from an EMBL/GenBank/DDBJ whole genome shotgun (WGS) entry which is preliminary data.</text>
</comment>
<accession>A0ABP0PVU1</accession>
<gene>
    <name evidence="2" type="ORF">SCF082_LOCUS38223</name>
</gene>
<protein>
    <submittedName>
        <fullName evidence="2">Uncharacterized protein</fullName>
    </submittedName>
</protein>
<evidence type="ECO:0000256" key="1">
    <source>
        <dbReference type="SAM" id="MobiDB-lite"/>
    </source>
</evidence>
<evidence type="ECO:0000313" key="2">
    <source>
        <dbReference type="EMBL" id="CAK9080140.1"/>
    </source>
</evidence>
<keyword evidence="3" id="KW-1185">Reference proteome</keyword>
<reference evidence="2 3" key="1">
    <citation type="submission" date="2024-02" db="EMBL/GenBank/DDBJ databases">
        <authorList>
            <person name="Chen Y."/>
            <person name="Shah S."/>
            <person name="Dougan E. K."/>
            <person name="Thang M."/>
            <person name="Chan C."/>
        </authorList>
    </citation>
    <scope>NUCLEOTIDE SEQUENCE [LARGE SCALE GENOMIC DNA]</scope>
</reference>
<evidence type="ECO:0000313" key="3">
    <source>
        <dbReference type="Proteomes" id="UP001642464"/>
    </source>
</evidence>
<feature type="region of interest" description="Disordered" evidence="1">
    <location>
        <begin position="1"/>
        <end position="25"/>
    </location>
</feature>
<sequence length="66" mass="7858">VYVSRVQQLARSKREQEEEEQREADLKSLKCKLESDFKVLADLKPSDDDRALSVSKDMKYLRDRQR</sequence>
<feature type="compositionally biased region" description="Polar residues" evidence="1">
    <location>
        <begin position="1"/>
        <end position="10"/>
    </location>
</feature>
<name>A0ABP0PVU1_9DINO</name>
<organism evidence="2 3">
    <name type="scientific">Durusdinium trenchii</name>
    <dbReference type="NCBI Taxonomy" id="1381693"/>
    <lineage>
        <taxon>Eukaryota</taxon>
        <taxon>Sar</taxon>
        <taxon>Alveolata</taxon>
        <taxon>Dinophyceae</taxon>
        <taxon>Suessiales</taxon>
        <taxon>Symbiodiniaceae</taxon>
        <taxon>Durusdinium</taxon>
    </lineage>
</organism>
<dbReference type="Proteomes" id="UP001642464">
    <property type="component" value="Unassembled WGS sequence"/>
</dbReference>
<feature type="non-terminal residue" evidence="2">
    <location>
        <position position="66"/>
    </location>
</feature>
<proteinExistence type="predicted"/>